<dbReference type="InterPro" id="IPR025944">
    <property type="entry name" value="Sigma_54_int_dom_CS"/>
</dbReference>
<dbReference type="Gene3D" id="1.10.8.60">
    <property type="match status" value="1"/>
</dbReference>
<dbReference type="Proteomes" id="UP000236724">
    <property type="component" value="Unassembled WGS sequence"/>
</dbReference>
<dbReference type="CDD" id="cd00009">
    <property type="entry name" value="AAA"/>
    <property type="match status" value="1"/>
</dbReference>
<dbReference type="EMBL" id="FMSV02000561">
    <property type="protein sequence ID" value="SEH09325.1"/>
    <property type="molecule type" value="Genomic_DNA"/>
</dbReference>
<dbReference type="InterPro" id="IPR003593">
    <property type="entry name" value="AAA+_ATPase"/>
</dbReference>
<keyword evidence="3" id="KW-0805">Transcription regulation</keyword>
<feature type="domain" description="Sigma-54 factor interaction" evidence="6">
    <location>
        <begin position="144"/>
        <end position="373"/>
    </location>
</feature>
<evidence type="ECO:0000313" key="8">
    <source>
        <dbReference type="EMBL" id="SEH09200.1"/>
    </source>
</evidence>
<dbReference type="PROSITE" id="PS00688">
    <property type="entry name" value="SIGMA54_INTERACT_3"/>
    <property type="match status" value="1"/>
</dbReference>
<dbReference type="GO" id="GO:0043565">
    <property type="term" value="F:sequence-specific DNA binding"/>
    <property type="evidence" value="ECO:0007669"/>
    <property type="project" value="InterPro"/>
</dbReference>
<evidence type="ECO:0000256" key="4">
    <source>
        <dbReference type="ARBA" id="ARBA00023163"/>
    </source>
</evidence>
<sequence length="451" mass="50989">MPETLLYFVDDDDLACHLFQRHCRQLGYHCRVFNQATDCLETIEAQIPSMLLADLNMPGMDGFELISRVRIMYPQLPVLALTGQSTVERAVQAMQAGASDFLKKPYEQDELCLTIERCLNHAQALSENHELKRQVLEPETGFGMLGNAPSMRQVYSMIDKLAEVDCPVIILGQSGSGKELVARAIHDRGARRQEPFVVIDCGCLSDTLLESELFGHKRGAFTGADKERVGLLETARGGTVFLDEIGNISETMQTKLLRVLQEHTLTPVGSSRVVQVQARFICATHRDLPQMVSNDEFRHDLYHRLNVVTIHTPTLAERKEDIPLLVQHFADKFCTKYQRPPLHFSATAMRQLCQRPWPGNVRELRNYVERCTIMADQKVIDADPALPQSSLEQGNVTALPDDESNLQTLRELEARHIQRVLESVGDNHRQAADILGISRTTLWRKLREAEK</sequence>
<dbReference type="RefSeq" id="WP_103922669.1">
    <property type="nucleotide sequence ID" value="NZ_FMSV02000558.1"/>
</dbReference>
<dbReference type="PROSITE" id="PS50045">
    <property type="entry name" value="SIGMA54_INTERACT_4"/>
    <property type="match status" value="1"/>
</dbReference>
<dbReference type="FunFam" id="3.40.50.300:FF:000006">
    <property type="entry name" value="DNA-binding transcriptional regulator NtrC"/>
    <property type="match status" value="1"/>
</dbReference>
<feature type="modified residue" description="4-aspartylphosphate" evidence="5">
    <location>
        <position position="54"/>
    </location>
</feature>
<evidence type="ECO:0000256" key="2">
    <source>
        <dbReference type="ARBA" id="ARBA00022840"/>
    </source>
</evidence>
<evidence type="ECO:0000256" key="3">
    <source>
        <dbReference type="ARBA" id="ARBA00023015"/>
    </source>
</evidence>
<dbReference type="PANTHER" id="PTHR32071">
    <property type="entry name" value="TRANSCRIPTIONAL REGULATORY PROTEIN"/>
    <property type="match status" value="1"/>
</dbReference>
<protein>
    <submittedName>
        <fullName evidence="8">Transcriptional regulatory protein ZraR</fullName>
    </submittedName>
</protein>
<dbReference type="PRINTS" id="PR01590">
    <property type="entry name" value="HTHFIS"/>
</dbReference>
<dbReference type="SUPFAM" id="SSF46689">
    <property type="entry name" value="Homeodomain-like"/>
    <property type="match status" value="1"/>
</dbReference>
<dbReference type="InterPro" id="IPR001789">
    <property type="entry name" value="Sig_transdc_resp-reg_receiver"/>
</dbReference>
<dbReference type="InterPro" id="IPR002197">
    <property type="entry name" value="HTH_Fis"/>
</dbReference>
<dbReference type="Gene3D" id="3.40.50.2300">
    <property type="match status" value="1"/>
</dbReference>
<gene>
    <name evidence="8" type="primary">zraR_8</name>
    <name evidence="9" type="synonym">zraR_10</name>
    <name evidence="8" type="ORF">MBHS_05094</name>
    <name evidence="9" type="ORF">MBHS_05220</name>
</gene>
<dbReference type="Pfam" id="PF25601">
    <property type="entry name" value="AAA_lid_14"/>
    <property type="match status" value="1"/>
</dbReference>
<evidence type="ECO:0000313" key="10">
    <source>
        <dbReference type="Proteomes" id="UP000236724"/>
    </source>
</evidence>
<evidence type="ECO:0000259" key="6">
    <source>
        <dbReference type="PROSITE" id="PS50045"/>
    </source>
</evidence>
<evidence type="ECO:0000256" key="5">
    <source>
        <dbReference type="PROSITE-ProRule" id="PRU00169"/>
    </source>
</evidence>
<dbReference type="OrthoDB" id="5297379at2"/>
<dbReference type="SMART" id="SM00448">
    <property type="entry name" value="REC"/>
    <property type="match status" value="1"/>
</dbReference>
<reference evidence="8 10" key="1">
    <citation type="submission" date="2016-10" db="EMBL/GenBank/DDBJ databases">
        <authorList>
            <person name="de Groot N.N."/>
        </authorList>
    </citation>
    <scope>NUCLEOTIDE SEQUENCE [LARGE SCALE GENOMIC DNA]</scope>
    <source>
        <strain evidence="8">MBHS1</strain>
    </source>
</reference>
<evidence type="ECO:0000313" key="9">
    <source>
        <dbReference type="EMBL" id="SEH09325.1"/>
    </source>
</evidence>
<keyword evidence="2" id="KW-0067">ATP-binding</keyword>
<keyword evidence="5" id="KW-0597">Phosphoprotein</keyword>
<dbReference type="SMART" id="SM00382">
    <property type="entry name" value="AAA"/>
    <property type="match status" value="1"/>
</dbReference>
<dbReference type="Gene3D" id="3.40.50.300">
    <property type="entry name" value="P-loop containing nucleotide triphosphate hydrolases"/>
    <property type="match status" value="1"/>
</dbReference>
<dbReference type="GO" id="GO:0005524">
    <property type="term" value="F:ATP binding"/>
    <property type="evidence" value="ECO:0007669"/>
    <property type="project" value="UniProtKB-KW"/>
</dbReference>
<dbReference type="GO" id="GO:0000160">
    <property type="term" value="P:phosphorelay signal transduction system"/>
    <property type="evidence" value="ECO:0007669"/>
    <property type="project" value="InterPro"/>
</dbReference>
<name>A0A1H6FGJ0_9GAMM</name>
<dbReference type="PROSITE" id="PS50110">
    <property type="entry name" value="RESPONSE_REGULATORY"/>
    <property type="match status" value="1"/>
</dbReference>
<dbReference type="Pfam" id="PF00072">
    <property type="entry name" value="Response_reg"/>
    <property type="match status" value="1"/>
</dbReference>
<dbReference type="InterPro" id="IPR027417">
    <property type="entry name" value="P-loop_NTPase"/>
</dbReference>
<dbReference type="InterPro" id="IPR058031">
    <property type="entry name" value="AAA_lid_NorR"/>
</dbReference>
<dbReference type="InterPro" id="IPR011006">
    <property type="entry name" value="CheY-like_superfamily"/>
</dbReference>
<feature type="domain" description="Response regulatory" evidence="7">
    <location>
        <begin position="5"/>
        <end position="119"/>
    </location>
</feature>
<keyword evidence="4" id="KW-0804">Transcription</keyword>
<dbReference type="InterPro" id="IPR025662">
    <property type="entry name" value="Sigma_54_int_dom_ATP-bd_1"/>
</dbReference>
<dbReference type="GO" id="GO:0006355">
    <property type="term" value="P:regulation of DNA-templated transcription"/>
    <property type="evidence" value="ECO:0007669"/>
    <property type="project" value="InterPro"/>
</dbReference>
<dbReference type="InterPro" id="IPR002078">
    <property type="entry name" value="Sigma_54_int"/>
</dbReference>
<dbReference type="Gene3D" id="1.10.10.60">
    <property type="entry name" value="Homeodomain-like"/>
    <property type="match status" value="1"/>
</dbReference>
<accession>A0A1H6FGJ0</accession>
<keyword evidence="10" id="KW-1185">Reference proteome</keyword>
<dbReference type="SUPFAM" id="SSF52540">
    <property type="entry name" value="P-loop containing nucleoside triphosphate hydrolases"/>
    <property type="match status" value="1"/>
</dbReference>
<dbReference type="Pfam" id="PF00158">
    <property type="entry name" value="Sigma54_activat"/>
    <property type="match status" value="1"/>
</dbReference>
<dbReference type="SUPFAM" id="SSF52172">
    <property type="entry name" value="CheY-like"/>
    <property type="match status" value="1"/>
</dbReference>
<organism evidence="8 10">
    <name type="scientific">Candidatus Venteria ishoeyi</name>
    <dbReference type="NCBI Taxonomy" id="1899563"/>
    <lineage>
        <taxon>Bacteria</taxon>
        <taxon>Pseudomonadati</taxon>
        <taxon>Pseudomonadota</taxon>
        <taxon>Gammaproteobacteria</taxon>
        <taxon>Thiotrichales</taxon>
        <taxon>Thiotrichaceae</taxon>
        <taxon>Venteria</taxon>
    </lineage>
</organism>
<dbReference type="InterPro" id="IPR009057">
    <property type="entry name" value="Homeodomain-like_sf"/>
</dbReference>
<proteinExistence type="predicted"/>
<dbReference type="Pfam" id="PF02954">
    <property type="entry name" value="HTH_8"/>
    <property type="match status" value="1"/>
</dbReference>
<dbReference type="AlphaFoldDB" id="A0A1H6FGJ0"/>
<dbReference type="EMBL" id="FMSV02000558">
    <property type="protein sequence ID" value="SEH09200.1"/>
    <property type="molecule type" value="Genomic_DNA"/>
</dbReference>
<evidence type="ECO:0000259" key="7">
    <source>
        <dbReference type="PROSITE" id="PS50110"/>
    </source>
</evidence>
<keyword evidence="1" id="KW-0547">Nucleotide-binding</keyword>
<dbReference type="PROSITE" id="PS00675">
    <property type="entry name" value="SIGMA54_INTERACT_1"/>
    <property type="match status" value="1"/>
</dbReference>
<evidence type="ECO:0000256" key="1">
    <source>
        <dbReference type="ARBA" id="ARBA00022741"/>
    </source>
</evidence>